<dbReference type="NCBIfam" id="TIGR02292">
    <property type="entry name" value="ygfB_yecA"/>
    <property type="match status" value="1"/>
</dbReference>
<dbReference type="PANTHER" id="PTHR33747:SF1">
    <property type="entry name" value="ADENYLATE CYCLASE-ASSOCIATED CAP C-TERMINAL DOMAIN-CONTAINING PROTEIN"/>
    <property type="match status" value="1"/>
</dbReference>
<sequence>MTDKTKMLLGLGEVQDHADWMDYSALGFDEADVDALLTMVGDESLHQADNESIEIWAPLHAWRALGQIGSVKAVEPLLALFDRLAHDDWALPELSQVMGMIGAHAIPALSDYLKECEHDEFARVMAMDGLFEIAAHDNRQQDEVIRILREYICHPDKETRYLNGLTVSRLVDLNADQAIDDIRKLFDMHCIDITCNGDLEEVEIQLGLRSERATPKTNWYELDKADCLMQADEVGIGDMPDTDDIYALLDALLMRYGNKESVLDVSELDGFFAALACAPSMVLPSDWMPAIWGGEENMPEWESQAEIQSFSSAAFALYNGIMEAMNIDDYDPLFHQREVKGDVVTIVDEWCSGFLRGVNLWGPLPSEDYIITEDCLTSIRLFATEKGFEKRDTLSDEEIEVQQELIAPDVRRLFGHFLKKRHVATEPVVRSAPKVGRNDPCPCGSGKKFKKCCLH</sequence>
<dbReference type="SUPFAM" id="SSF101327">
    <property type="entry name" value="YgfB-like"/>
    <property type="match status" value="1"/>
</dbReference>
<dbReference type="InterPro" id="IPR011978">
    <property type="entry name" value="YgfB-like"/>
</dbReference>
<dbReference type="NCBIfam" id="NF007704">
    <property type="entry name" value="PRK10396.1"/>
    <property type="match status" value="1"/>
</dbReference>
<dbReference type="Gene3D" id="1.25.10.10">
    <property type="entry name" value="Leucine-rich Repeat Variant"/>
    <property type="match status" value="1"/>
</dbReference>
<name>A0A3B0ZAR4_9ZZZZ</name>
<accession>A0A3B0ZAR4</accession>
<protein>
    <submittedName>
        <fullName evidence="1">Uncharacterized protein YecA</fullName>
    </submittedName>
</protein>
<dbReference type="EMBL" id="UOFN01000096">
    <property type="protein sequence ID" value="VAW78484.1"/>
    <property type="molecule type" value="Genomic_DNA"/>
</dbReference>
<evidence type="ECO:0000313" key="1">
    <source>
        <dbReference type="EMBL" id="VAW78484.1"/>
    </source>
</evidence>
<dbReference type="SUPFAM" id="SSF103642">
    <property type="entry name" value="Sec-C motif"/>
    <property type="match status" value="1"/>
</dbReference>
<dbReference type="InterPro" id="IPR036255">
    <property type="entry name" value="YgfB-like_sf"/>
</dbReference>
<dbReference type="AlphaFoldDB" id="A0A3B0ZAR4"/>
<reference evidence="1" key="1">
    <citation type="submission" date="2018-06" db="EMBL/GenBank/DDBJ databases">
        <authorList>
            <person name="Zhirakovskaya E."/>
        </authorList>
    </citation>
    <scope>NUCLEOTIDE SEQUENCE</scope>
</reference>
<organism evidence="1">
    <name type="scientific">hydrothermal vent metagenome</name>
    <dbReference type="NCBI Taxonomy" id="652676"/>
    <lineage>
        <taxon>unclassified sequences</taxon>
        <taxon>metagenomes</taxon>
        <taxon>ecological metagenomes</taxon>
    </lineage>
</organism>
<dbReference type="InterPro" id="IPR004027">
    <property type="entry name" value="SEC_C_motif"/>
</dbReference>
<dbReference type="Pfam" id="PF02810">
    <property type="entry name" value="SEC-C"/>
    <property type="match status" value="1"/>
</dbReference>
<dbReference type="InterPro" id="IPR011989">
    <property type="entry name" value="ARM-like"/>
</dbReference>
<dbReference type="Pfam" id="PF03695">
    <property type="entry name" value="UPF0149"/>
    <property type="match status" value="1"/>
</dbReference>
<dbReference type="Gene3D" id="3.10.450.50">
    <property type="match status" value="1"/>
</dbReference>
<dbReference type="PANTHER" id="PTHR33747">
    <property type="entry name" value="UPF0225 PROTEIN SCO1677"/>
    <property type="match status" value="1"/>
</dbReference>
<gene>
    <name evidence="1" type="ORF">MNBD_GAMMA15-573</name>
</gene>
<proteinExistence type="predicted"/>
<dbReference type="Pfam" id="PF06685">
    <property type="entry name" value="DUF1186"/>
    <property type="match status" value="1"/>
</dbReference>
<dbReference type="InterPro" id="IPR010602">
    <property type="entry name" value="DUF1186"/>
</dbReference>